<evidence type="ECO:0000259" key="8">
    <source>
        <dbReference type="Pfam" id="PF02230"/>
    </source>
</evidence>
<dbReference type="PROSITE" id="PS51257">
    <property type="entry name" value="PROKAR_LIPOPROTEIN"/>
    <property type="match status" value="1"/>
</dbReference>
<comment type="caution">
    <text evidence="9">The sequence shown here is derived from an EMBL/GenBank/DDBJ whole genome shotgun (WGS) entry which is preliminary data.</text>
</comment>
<keyword evidence="3" id="KW-0858">Xylan degradation</keyword>
<evidence type="ECO:0000256" key="4">
    <source>
        <dbReference type="ARBA" id="ARBA00022729"/>
    </source>
</evidence>
<dbReference type="GO" id="GO:0045493">
    <property type="term" value="P:xylan catabolic process"/>
    <property type="evidence" value="ECO:0007669"/>
    <property type="project" value="UniProtKB-KW"/>
</dbReference>
<gene>
    <name evidence="9" type="ORF">E7Z59_12045</name>
</gene>
<dbReference type="EMBL" id="SSMC01000003">
    <property type="protein sequence ID" value="THD66522.1"/>
    <property type="molecule type" value="Genomic_DNA"/>
</dbReference>
<evidence type="ECO:0000256" key="1">
    <source>
        <dbReference type="ARBA" id="ARBA00004613"/>
    </source>
</evidence>
<dbReference type="PANTHER" id="PTHR38050">
    <property type="match status" value="1"/>
</dbReference>
<organism evidence="9 10">
    <name type="scientific">Robertkochia marina</name>
    <dbReference type="NCBI Taxonomy" id="1227945"/>
    <lineage>
        <taxon>Bacteria</taxon>
        <taxon>Pseudomonadati</taxon>
        <taxon>Bacteroidota</taxon>
        <taxon>Flavobacteriia</taxon>
        <taxon>Flavobacteriales</taxon>
        <taxon>Flavobacteriaceae</taxon>
        <taxon>Robertkochia</taxon>
    </lineage>
</organism>
<dbReference type="GO" id="GO:0030600">
    <property type="term" value="F:feruloyl esterase activity"/>
    <property type="evidence" value="ECO:0007669"/>
    <property type="project" value="InterPro"/>
</dbReference>
<keyword evidence="6" id="KW-0119">Carbohydrate metabolism</keyword>
<sequence>MKPLFFITILLFTVTGCTDQDDHLTPINIVNFDLGKTVQRYDHNGQNREYLLYIPPNIEERSGKVPLVFSFHGLNGTSEGMYSLTRFHELADINGFIAAYPQALPINGSNRWNDSNDLSNGKPDDQEFIKGLTDMLIEQLPVDPDRVYLSGFSNGAHFSFHQFCQYADYAAVAGVGGGMNWVALNMCTTTMAKPVMQIHGTDDKVVPYTQAETAIHYWVEQNNTENTPIITQFPDTDPNDGSTVQEHRYTGGANDMDVHHLKVIGGGHHWPGPHGNKDINASEEIWKFFSLYSLSGRIGS</sequence>
<accession>A0A4S3LY86</accession>
<evidence type="ECO:0000256" key="5">
    <source>
        <dbReference type="ARBA" id="ARBA00022801"/>
    </source>
</evidence>
<name>A0A4S3LY86_9FLAO</name>
<proteinExistence type="predicted"/>
<dbReference type="InterPro" id="IPR043595">
    <property type="entry name" value="FaeB/C/D"/>
</dbReference>
<keyword evidence="10" id="KW-1185">Reference proteome</keyword>
<dbReference type="InterPro" id="IPR003140">
    <property type="entry name" value="PLipase/COase/thioEstase"/>
</dbReference>
<keyword evidence="2" id="KW-0964">Secreted</keyword>
<evidence type="ECO:0000256" key="3">
    <source>
        <dbReference type="ARBA" id="ARBA00022651"/>
    </source>
</evidence>
<dbReference type="Pfam" id="PF02230">
    <property type="entry name" value="Abhydrolase_2"/>
    <property type="match status" value="1"/>
</dbReference>
<dbReference type="Proteomes" id="UP000305939">
    <property type="component" value="Unassembled WGS sequence"/>
</dbReference>
<keyword evidence="7" id="KW-0624">Polysaccharide degradation</keyword>
<evidence type="ECO:0000256" key="2">
    <source>
        <dbReference type="ARBA" id="ARBA00022525"/>
    </source>
</evidence>
<evidence type="ECO:0000256" key="6">
    <source>
        <dbReference type="ARBA" id="ARBA00023277"/>
    </source>
</evidence>
<dbReference type="OrthoDB" id="9764953at2"/>
<dbReference type="Gene3D" id="3.40.50.1820">
    <property type="entry name" value="alpha/beta hydrolase"/>
    <property type="match status" value="1"/>
</dbReference>
<dbReference type="AlphaFoldDB" id="A0A4S3LY86"/>
<evidence type="ECO:0000313" key="10">
    <source>
        <dbReference type="Proteomes" id="UP000305939"/>
    </source>
</evidence>
<dbReference type="PANTHER" id="PTHR38050:SF2">
    <property type="entry name" value="FERULOYL ESTERASE C-RELATED"/>
    <property type="match status" value="1"/>
</dbReference>
<evidence type="ECO:0000256" key="7">
    <source>
        <dbReference type="ARBA" id="ARBA00023326"/>
    </source>
</evidence>
<reference evidence="9 10" key="1">
    <citation type="submission" date="2019-04" db="EMBL/GenBank/DDBJ databases">
        <title>Draft genome sequence of Robertkochia marina CC-AMO-30D.</title>
        <authorList>
            <person name="Hameed A."/>
            <person name="Lin S.-Y."/>
            <person name="Shahina M."/>
            <person name="Lai W.-A."/>
            <person name="Young C.-C."/>
        </authorList>
    </citation>
    <scope>NUCLEOTIDE SEQUENCE [LARGE SCALE GENOMIC DNA]</scope>
    <source>
        <strain evidence="9 10">CC-AMO-30D</strain>
    </source>
</reference>
<feature type="domain" description="Phospholipase/carboxylesterase/thioesterase" evidence="8">
    <location>
        <begin position="68"/>
        <end position="225"/>
    </location>
</feature>
<keyword evidence="5" id="KW-0378">Hydrolase</keyword>
<evidence type="ECO:0000313" key="9">
    <source>
        <dbReference type="EMBL" id="THD66522.1"/>
    </source>
</evidence>
<comment type="subcellular location">
    <subcellularLocation>
        <location evidence="1">Secreted</location>
    </subcellularLocation>
</comment>
<dbReference type="RefSeq" id="WP_136336594.1">
    <property type="nucleotide sequence ID" value="NZ_QXMP01000003.1"/>
</dbReference>
<dbReference type="InterPro" id="IPR029058">
    <property type="entry name" value="AB_hydrolase_fold"/>
</dbReference>
<dbReference type="SUPFAM" id="SSF53474">
    <property type="entry name" value="alpha/beta-Hydrolases"/>
    <property type="match status" value="1"/>
</dbReference>
<keyword evidence="4" id="KW-0732">Signal</keyword>
<protein>
    <recommendedName>
        <fullName evidence="8">Phospholipase/carboxylesterase/thioesterase domain-containing protein</fullName>
    </recommendedName>
</protein>
<dbReference type="GO" id="GO:0005576">
    <property type="term" value="C:extracellular region"/>
    <property type="evidence" value="ECO:0007669"/>
    <property type="project" value="UniProtKB-SubCell"/>
</dbReference>